<dbReference type="GO" id="GO:0006935">
    <property type="term" value="P:chemotaxis"/>
    <property type="evidence" value="ECO:0007669"/>
    <property type="project" value="UniProtKB-KW"/>
</dbReference>
<keyword evidence="7 10" id="KW-0283">Flagellar rotation</keyword>
<dbReference type="RefSeq" id="WP_135994513.1">
    <property type="nucleotide sequence ID" value="NZ_CP071057.1"/>
</dbReference>
<evidence type="ECO:0000256" key="10">
    <source>
        <dbReference type="RuleBase" id="RU364125"/>
    </source>
</evidence>
<evidence type="ECO:0000256" key="6">
    <source>
        <dbReference type="ARBA" id="ARBA00022692"/>
    </source>
</evidence>
<dbReference type="GO" id="GO:0009425">
    <property type="term" value="C:bacterial-type flagellum basal body"/>
    <property type="evidence" value="ECO:0007669"/>
    <property type="project" value="InterPro"/>
</dbReference>
<comment type="subcellular location">
    <subcellularLocation>
        <location evidence="10">Cell inner membrane</location>
    </subcellularLocation>
    <subcellularLocation>
        <location evidence="2">Cell membrane</location>
        <topology evidence="2">Single-pass membrane protein</topology>
    </subcellularLocation>
</comment>
<proteinExistence type="inferred from homology"/>
<dbReference type="OrthoDB" id="7304620at2"/>
<dbReference type="PANTHER" id="PTHR35091">
    <property type="entry name" value="FLAGELLAR PROTEIN FLIL"/>
    <property type="match status" value="1"/>
</dbReference>
<gene>
    <name evidence="11" type="ORF">E5163_02475</name>
</gene>
<evidence type="ECO:0000256" key="7">
    <source>
        <dbReference type="ARBA" id="ARBA00022779"/>
    </source>
</evidence>
<evidence type="ECO:0000256" key="1">
    <source>
        <dbReference type="ARBA" id="ARBA00002254"/>
    </source>
</evidence>
<keyword evidence="9 10" id="KW-0472">Membrane</keyword>
<protein>
    <recommendedName>
        <fullName evidence="10">Flagellar protein FliL</fullName>
    </recommendedName>
</protein>
<keyword evidence="4" id="KW-1003">Cell membrane</keyword>
<accession>A0A4S2H383</accession>
<organism evidence="11 12">
    <name type="scientific">Marinicauda algicola</name>
    <dbReference type="NCBI Taxonomy" id="2029849"/>
    <lineage>
        <taxon>Bacteria</taxon>
        <taxon>Pseudomonadati</taxon>
        <taxon>Pseudomonadota</taxon>
        <taxon>Alphaproteobacteria</taxon>
        <taxon>Maricaulales</taxon>
        <taxon>Maricaulaceae</taxon>
        <taxon>Marinicauda</taxon>
    </lineage>
</organism>
<dbReference type="Proteomes" id="UP000308054">
    <property type="component" value="Unassembled WGS sequence"/>
</dbReference>
<dbReference type="GO" id="GO:0005886">
    <property type="term" value="C:plasma membrane"/>
    <property type="evidence" value="ECO:0007669"/>
    <property type="project" value="UniProtKB-SubCell"/>
</dbReference>
<dbReference type="EMBL" id="SRXW01000001">
    <property type="protein sequence ID" value="TGY90016.1"/>
    <property type="molecule type" value="Genomic_DNA"/>
</dbReference>
<keyword evidence="6 10" id="KW-0812">Transmembrane</keyword>
<comment type="similarity">
    <text evidence="3 10">Belongs to the FliL family.</text>
</comment>
<evidence type="ECO:0000256" key="4">
    <source>
        <dbReference type="ARBA" id="ARBA00022475"/>
    </source>
</evidence>
<feature type="transmembrane region" description="Helical" evidence="10">
    <location>
        <begin position="27"/>
        <end position="50"/>
    </location>
</feature>
<dbReference type="GO" id="GO:0071978">
    <property type="term" value="P:bacterial-type flagellum-dependent swarming motility"/>
    <property type="evidence" value="ECO:0007669"/>
    <property type="project" value="TreeGrafter"/>
</dbReference>
<dbReference type="AlphaFoldDB" id="A0A4S2H383"/>
<keyword evidence="5 10" id="KW-0145">Chemotaxis</keyword>
<comment type="function">
    <text evidence="1 10">Controls the rotational direction of flagella during chemotaxis.</text>
</comment>
<keyword evidence="8 10" id="KW-1133">Transmembrane helix</keyword>
<reference evidence="11 12" key="1">
    <citation type="journal article" date="2017" name="Int. J. Syst. Evol. Microbiol.">
        <title>Marinicauda algicola sp. nov., isolated from a marine red alga Rhodosorus marinus.</title>
        <authorList>
            <person name="Jeong S.E."/>
            <person name="Jeon S.H."/>
            <person name="Chun B.H."/>
            <person name="Kim D.W."/>
            <person name="Jeon C.O."/>
        </authorList>
    </citation>
    <scope>NUCLEOTIDE SEQUENCE [LARGE SCALE GENOMIC DNA]</scope>
    <source>
        <strain evidence="11 12">JCM 31718</strain>
    </source>
</reference>
<keyword evidence="12" id="KW-1185">Reference proteome</keyword>
<dbReference type="Pfam" id="PF03748">
    <property type="entry name" value="FliL"/>
    <property type="match status" value="1"/>
</dbReference>
<evidence type="ECO:0000313" key="12">
    <source>
        <dbReference type="Proteomes" id="UP000308054"/>
    </source>
</evidence>
<evidence type="ECO:0000256" key="3">
    <source>
        <dbReference type="ARBA" id="ARBA00008281"/>
    </source>
</evidence>
<evidence type="ECO:0000256" key="5">
    <source>
        <dbReference type="ARBA" id="ARBA00022500"/>
    </source>
</evidence>
<dbReference type="InterPro" id="IPR005503">
    <property type="entry name" value="FliL"/>
</dbReference>
<name>A0A4S2H383_9PROT</name>
<sequence length="183" mass="19725">MADDTDIENEDGEGENQAKKKPGLVKLALFIGLPALILVLGGVAGALFLFGGKDDTHVAAAEGHGGPDSATPAEQALAAAAAEHKYTFEEPMVVNINHESGTSDVLMLNVYFVYSDPALHAVLEARSEEIFSSFTGFVRELRTEDLAGSSAYYRLRLELLRRVNLEIAPAQIDDVLIRELVVN</sequence>
<comment type="caution">
    <text evidence="11">The sequence shown here is derived from an EMBL/GenBank/DDBJ whole genome shotgun (WGS) entry which is preliminary data.</text>
</comment>
<evidence type="ECO:0000256" key="2">
    <source>
        <dbReference type="ARBA" id="ARBA00004162"/>
    </source>
</evidence>
<dbReference type="PANTHER" id="PTHR35091:SF2">
    <property type="entry name" value="FLAGELLAR PROTEIN FLIL"/>
    <property type="match status" value="1"/>
</dbReference>
<evidence type="ECO:0000256" key="8">
    <source>
        <dbReference type="ARBA" id="ARBA00022989"/>
    </source>
</evidence>
<evidence type="ECO:0000313" key="11">
    <source>
        <dbReference type="EMBL" id="TGY90016.1"/>
    </source>
</evidence>
<keyword evidence="10" id="KW-0997">Cell inner membrane</keyword>
<evidence type="ECO:0000256" key="9">
    <source>
        <dbReference type="ARBA" id="ARBA00023136"/>
    </source>
</evidence>